<gene>
    <name evidence="1" type="ORF">AVDCRST_MAG01-01-4869</name>
</gene>
<protein>
    <submittedName>
        <fullName evidence="1">Uncharacterized protein</fullName>
    </submittedName>
</protein>
<dbReference type="AlphaFoldDB" id="A0A6J4QYN7"/>
<name>A0A6J4QYN7_9ACTN</name>
<organism evidence="1">
    <name type="scientific">uncultured Rubrobacteraceae bacterium</name>
    <dbReference type="NCBI Taxonomy" id="349277"/>
    <lineage>
        <taxon>Bacteria</taxon>
        <taxon>Bacillati</taxon>
        <taxon>Actinomycetota</taxon>
        <taxon>Rubrobacteria</taxon>
        <taxon>Rubrobacterales</taxon>
        <taxon>Rubrobacteraceae</taxon>
        <taxon>environmental samples</taxon>
    </lineage>
</organism>
<reference evidence="1" key="1">
    <citation type="submission" date="2020-02" db="EMBL/GenBank/DDBJ databases">
        <authorList>
            <person name="Meier V. D."/>
        </authorList>
    </citation>
    <scope>NUCLEOTIDE SEQUENCE</scope>
    <source>
        <strain evidence="1">AVDCRST_MAG01</strain>
    </source>
</reference>
<dbReference type="EMBL" id="CADCUW010000633">
    <property type="protein sequence ID" value="CAA9453493.1"/>
    <property type="molecule type" value="Genomic_DNA"/>
</dbReference>
<evidence type="ECO:0000313" key="1">
    <source>
        <dbReference type="EMBL" id="CAA9453493.1"/>
    </source>
</evidence>
<sequence length="44" mass="4985">MVRSVEGLVDGDLRNPEPLRYLALGQLLDVREWGAAYIRDLARS</sequence>
<proteinExistence type="predicted"/>
<accession>A0A6J4QYN7</accession>